<dbReference type="InterPro" id="IPR018631">
    <property type="entry name" value="AAA-ATPase-like_dom"/>
</dbReference>
<dbReference type="PANTHER" id="PTHR34825:SF1">
    <property type="entry name" value="AAA-ATPASE-LIKE DOMAIN-CONTAINING PROTEIN"/>
    <property type="match status" value="1"/>
</dbReference>
<feature type="domain" description="AAA-ATPase-like" evidence="1">
    <location>
        <begin position="11"/>
        <end position="186"/>
    </location>
</feature>
<proteinExistence type="predicted"/>
<gene>
    <name evidence="2" type="ORF">OMM_12511</name>
</gene>
<dbReference type="AlphaFoldDB" id="A0A1V1NVS5"/>
<accession>A0A1V1NVS5</accession>
<evidence type="ECO:0000259" key="1">
    <source>
        <dbReference type="Pfam" id="PF09820"/>
    </source>
</evidence>
<dbReference type="SUPFAM" id="SSF52540">
    <property type="entry name" value="P-loop containing nucleoside triphosphate hydrolases"/>
    <property type="match status" value="1"/>
</dbReference>
<dbReference type="InterPro" id="IPR027417">
    <property type="entry name" value="P-loop_NTPase"/>
</dbReference>
<protein>
    <recommendedName>
        <fullName evidence="1">AAA-ATPase-like domain-containing protein</fullName>
    </recommendedName>
</protein>
<evidence type="ECO:0000313" key="3">
    <source>
        <dbReference type="Proteomes" id="UP000189670"/>
    </source>
</evidence>
<name>A0A1V1NVS5_9BACT</name>
<organism evidence="2 3">
    <name type="scientific">Candidatus Magnetoglobus multicellularis str. Araruama</name>
    <dbReference type="NCBI Taxonomy" id="890399"/>
    <lineage>
        <taxon>Bacteria</taxon>
        <taxon>Pseudomonadati</taxon>
        <taxon>Thermodesulfobacteriota</taxon>
        <taxon>Desulfobacteria</taxon>
        <taxon>Desulfobacterales</taxon>
        <taxon>Desulfobacteraceae</taxon>
        <taxon>Candidatus Magnetoglobus</taxon>
    </lineage>
</organism>
<reference evidence="3" key="1">
    <citation type="submission" date="2012-11" db="EMBL/GenBank/DDBJ databases">
        <authorList>
            <person name="Lucero-Rivera Y.E."/>
            <person name="Tovar-Ramirez D."/>
        </authorList>
    </citation>
    <scope>NUCLEOTIDE SEQUENCE [LARGE SCALE GENOMIC DNA]</scope>
    <source>
        <strain evidence="3">Araruama</strain>
    </source>
</reference>
<dbReference type="Pfam" id="PF09820">
    <property type="entry name" value="AAA-ATPase_like"/>
    <property type="match status" value="1"/>
</dbReference>
<sequence length="213" mass="24913">MNHTNQLKHLPLNISSFNKIHDYNMTYVDKTHLIYSLVSMPGQYFLSRPRRFGKSLLVSLLKHLFLGHKDYFKGLWIYDHWQFSSTPVIVFDFNEISHMTPLELEKGLFDVLDIIAGNYHVKLTKTMLKERLAELIRKVSIQHGKVIVLVDEYDKPIIDHLGLDDNRLHIAKENRSILKNFLVHLKVRVLLNGSLFCSLPGYLNSAMFQFFQT</sequence>
<dbReference type="PANTHER" id="PTHR34825">
    <property type="entry name" value="CONSERVED PROTEIN, WITH A WEAK D-GALACTARATE DEHYDRATASE/ALTRONATE HYDROLASE DOMAIN"/>
    <property type="match status" value="1"/>
</dbReference>
<evidence type="ECO:0000313" key="2">
    <source>
        <dbReference type="EMBL" id="ETR66658.1"/>
    </source>
</evidence>
<comment type="caution">
    <text evidence="2">The sequence shown here is derived from an EMBL/GenBank/DDBJ whole genome shotgun (WGS) entry which is preliminary data.</text>
</comment>
<dbReference type="EMBL" id="ATBP01001833">
    <property type="protein sequence ID" value="ETR66658.1"/>
    <property type="molecule type" value="Genomic_DNA"/>
</dbReference>
<dbReference type="Proteomes" id="UP000189670">
    <property type="component" value="Unassembled WGS sequence"/>
</dbReference>